<protein>
    <submittedName>
        <fullName evidence="1">Uncharacterized protein</fullName>
    </submittedName>
</protein>
<reference evidence="1 2" key="1">
    <citation type="journal article" date="2019" name="Int. J. Syst. Evol. Microbiol.">
        <title>The Global Catalogue of Microorganisms (GCM) 10K type strain sequencing project: providing services to taxonomists for standard genome sequencing and annotation.</title>
        <authorList>
            <consortium name="The Broad Institute Genomics Platform"/>
            <consortium name="The Broad Institute Genome Sequencing Center for Infectious Disease"/>
            <person name="Wu L."/>
            <person name="Ma J."/>
        </authorList>
    </citation>
    <scope>NUCLEOTIDE SEQUENCE [LARGE SCALE GENOMIC DNA]</scope>
    <source>
        <strain evidence="1 2">JCM 9933</strain>
    </source>
</reference>
<evidence type="ECO:0000313" key="2">
    <source>
        <dbReference type="Proteomes" id="UP001501588"/>
    </source>
</evidence>
<dbReference type="Proteomes" id="UP001501588">
    <property type="component" value="Unassembled WGS sequence"/>
</dbReference>
<organism evidence="1 2">
    <name type="scientific">Craurococcus roseus</name>
    <dbReference type="NCBI Taxonomy" id="77585"/>
    <lineage>
        <taxon>Bacteria</taxon>
        <taxon>Pseudomonadati</taxon>
        <taxon>Pseudomonadota</taxon>
        <taxon>Alphaproteobacteria</taxon>
        <taxon>Acetobacterales</taxon>
        <taxon>Acetobacteraceae</taxon>
        <taxon>Craurococcus</taxon>
    </lineage>
</organism>
<keyword evidence="2" id="KW-1185">Reference proteome</keyword>
<proteinExistence type="predicted"/>
<gene>
    <name evidence="1" type="ORF">GCM10009416_45070</name>
</gene>
<comment type="caution">
    <text evidence="1">The sequence shown here is derived from an EMBL/GenBank/DDBJ whole genome shotgun (WGS) entry which is preliminary data.</text>
</comment>
<sequence>MPLLAFWESAPETVGQLTIEQVVSSAGDGVLKDGSTCSNELREYLTQIPSNKIAGYIEHCLTASFARSGMVLQNLINELGRRLEYMVANGRYQGVTNAVGFDGLWFSPEKALGRR</sequence>
<accession>A0ABN1G1Z6</accession>
<dbReference type="RefSeq" id="WP_343897676.1">
    <property type="nucleotide sequence ID" value="NZ_BAAAFZ010000080.1"/>
</dbReference>
<name>A0ABN1G1Z6_9PROT</name>
<dbReference type="EMBL" id="BAAAFZ010000080">
    <property type="protein sequence ID" value="GAA0602185.1"/>
    <property type="molecule type" value="Genomic_DNA"/>
</dbReference>
<evidence type="ECO:0000313" key="1">
    <source>
        <dbReference type="EMBL" id="GAA0602185.1"/>
    </source>
</evidence>